<dbReference type="STRING" id="1244869.H261_01681"/>
<dbReference type="EMBL" id="AONQ01000003">
    <property type="protein sequence ID" value="EME71604.1"/>
    <property type="molecule type" value="Genomic_DNA"/>
</dbReference>
<organism evidence="2 3">
    <name type="scientific">Paramagnetospirillum caucaseum</name>
    <dbReference type="NCBI Taxonomy" id="1244869"/>
    <lineage>
        <taxon>Bacteria</taxon>
        <taxon>Pseudomonadati</taxon>
        <taxon>Pseudomonadota</taxon>
        <taxon>Alphaproteobacteria</taxon>
        <taxon>Rhodospirillales</taxon>
        <taxon>Magnetospirillaceae</taxon>
        <taxon>Paramagnetospirillum</taxon>
    </lineage>
</organism>
<keyword evidence="3" id="KW-1185">Reference proteome</keyword>
<gene>
    <name evidence="2" type="ORF">H261_01681</name>
</gene>
<feature type="chain" id="PRO_5004031550" description="Secreted protein" evidence="1">
    <location>
        <begin position="19"/>
        <end position="132"/>
    </location>
</feature>
<sequence length="132" mass="14552">MLRFLLIFTAILATPAFGTVVECPLVDPDNPQHVLVGAEGVSGAQSHSTIQRRGDIWQETEITEQWHERDVNLTCSYRGPQGGGRAIILKVPGLMLRCDYLAQDVLKPQPAEPGTGGPTEVRFLRVWCTSRP</sequence>
<evidence type="ECO:0008006" key="4">
    <source>
        <dbReference type="Google" id="ProtNLM"/>
    </source>
</evidence>
<keyword evidence="1" id="KW-0732">Signal</keyword>
<dbReference type="OrthoDB" id="7355249at2"/>
<evidence type="ECO:0000313" key="3">
    <source>
        <dbReference type="Proteomes" id="UP000011744"/>
    </source>
</evidence>
<protein>
    <recommendedName>
        <fullName evidence="4">Secreted protein</fullName>
    </recommendedName>
</protein>
<proteinExistence type="predicted"/>
<dbReference type="AlphaFoldDB" id="M3AGC9"/>
<comment type="caution">
    <text evidence="2">The sequence shown here is derived from an EMBL/GenBank/DDBJ whole genome shotgun (WGS) entry which is preliminary data.</text>
</comment>
<feature type="signal peptide" evidence="1">
    <location>
        <begin position="1"/>
        <end position="18"/>
    </location>
</feature>
<evidence type="ECO:0000256" key="1">
    <source>
        <dbReference type="SAM" id="SignalP"/>
    </source>
</evidence>
<name>M3AGC9_9PROT</name>
<reference evidence="2 3" key="1">
    <citation type="journal article" date="2014" name="Genome Announc.">
        <title>Draft Genome Sequence of Magnetospirillum sp. Strain SO-1, a Freshwater Magnetotactic Bacterium Isolated from the Ol'khovka River, Russia.</title>
        <authorList>
            <person name="Grouzdev D.S."/>
            <person name="Dziuba M.V."/>
            <person name="Sukhacheva M.S."/>
            <person name="Mardanov A.V."/>
            <person name="Beletskiy A.V."/>
            <person name="Kuznetsov B.B."/>
            <person name="Skryabin K.G."/>
        </authorList>
    </citation>
    <scope>NUCLEOTIDE SEQUENCE [LARGE SCALE GENOMIC DNA]</scope>
    <source>
        <strain evidence="2 3">SO-1</strain>
    </source>
</reference>
<evidence type="ECO:0000313" key="2">
    <source>
        <dbReference type="EMBL" id="EME71604.1"/>
    </source>
</evidence>
<dbReference type="Proteomes" id="UP000011744">
    <property type="component" value="Unassembled WGS sequence"/>
</dbReference>
<accession>M3AGC9</accession>
<dbReference type="RefSeq" id="WP_008613614.1">
    <property type="nucleotide sequence ID" value="NZ_AONQ01000003.1"/>
</dbReference>